<organism evidence="3 4">
    <name type="scientific">Camellia sinensis</name>
    <name type="common">Tea plant</name>
    <name type="synonym">Thea sinensis</name>
    <dbReference type="NCBI Taxonomy" id="4442"/>
    <lineage>
        <taxon>Eukaryota</taxon>
        <taxon>Viridiplantae</taxon>
        <taxon>Streptophyta</taxon>
        <taxon>Embryophyta</taxon>
        <taxon>Tracheophyta</taxon>
        <taxon>Spermatophyta</taxon>
        <taxon>Magnoliopsida</taxon>
        <taxon>eudicotyledons</taxon>
        <taxon>Gunneridae</taxon>
        <taxon>Pentapetalae</taxon>
        <taxon>asterids</taxon>
        <taxon>Ericales</taxon>
        <taxon>Theaceae</taxon>
        <taxon>Camellia</taxon>
    </lineage>
</organism>
<dbReference type="InterPro" id="IPR003440">
    <property type="entry name" value="Glyco_trans_48_dom"/>
</dbReference>
<dbReference type="PANTHER" id="PTHR12741:SF16">
    <property type="entry name" value="CALLOSE SYNTHASE 7"/>
    <property type="match status" value="1"/>
</dbReference>
<dbReference type="GO" id="GO:0000148">
    <property type="term" value="C:1,3-beta-D-glucan synthase complex"/>
    <property type="evidence" value="ECO:0007669"/>
    <property type="project" value="InterPro"/>
</dbReference>
<evidence type="ECO:0000313" key="4">
    <source>
        <dbReference type="Proteomes" id="UP000593564"/>
    </source>
</evidence>
<feature type="domain" description="Glycosyl transferase 48" evidence="2">
    <location>
        <begin position="1"/>
        <end position="140"/>
    </location>
</feature>
<sequence>MNQISLFEAKVANGNGEQTLSRDVYRLGCRFDFYRMLSFYFTTVGFYFSSMVTVLTVYVFLYGRLYLVLSGIEKRILEDASICQSKALEEALATQSVFQLGLLLVLPMVMEIGLERGFRTALGDFVIMQLQLASVFFTFHS</sequence>
<evidence type="ECO:0000313" key="3">
    <source>
        <dbReference type="EMBL" id="KAF5940342.1"/>
    </source>
</evidence>
<dbReference type="EMBL" id="JACBKZ010000010">
    <property type="protein sequence ID" value="KAF5940342.1"/>
    <property type="molecule type" value="Genomic_DNA"/>
</dbReference>
<feature type="transmembrane region" description="Helical" evidence="1">
    <location>
        <begin position="39"/>
        <end position="61"/>
    </location>
</feature>
<gene>
    <name evidence="3" type="ORF">HYC85_021509</name>
</gene>
<proteinExistence type="predicted"/>
<reference evidence="3 4" key="2">
    <citation type="submission" date="2020-07" db="EMBL/GenBank/DDBJ databases">
        <title>Genome assembly of wild tea tree DASZ reveals pedigree and selection history of tea varieties.</title>
        <authorList>
            <person name="Zhang W."/>
        </authorList>
    </citation>
    <scope>NUCLEOTIDE SEQUENCE [LARGE SCALE GENOMIC DNA]</scope>
    <source>
        <strain evidence="4">cv. G240</strain>
        <tissue evidence="3">Leaf</tissue>
    </source>
</reference>
<dbReference type="GO" id="GO:0005886">
    <property type="term" value="C:plasma membrane"/>
    <property type="evidence" value="ECO:0007669"/>
    <property type="project" value="TreeGrafter"/>
</dbReference>
<reference evidence="4" key="1">
    <citation type="journal article" date="2020" name="Nat. Commun.">
        <title>Genome assembly of wild tea tree DASZ reveals pedigree and selection history of tea varieties.</title>
        <authorList>
            <person name="Zhang W."/>
            <person name="Zhang Y."/>
            <person name="Qiu H."/>
            <person name="Guo Y."/>
            <person name="Wan H."/>
            <person name="Zhang X."/>
            <person name="Scossa F."/>
            <person name="Alseekh S."/>
            <person name="Zhang Q."/>
            <person name="Wang P."/>
            <person name="Xu L."/>
            <person name="Schmidt M.H."/>
            <person name="Jia X."/>
            <person name="Li D."/>
            <person name="Zhu A."/>
            <person name="Guo F."/>
            <person name="Chen W."/>
            <person name="Ni D."/>
            <person name="Usadel B."/>
            <person name="Fernie A.R."/>
            <person name="Wen W."/>
        </authorList>
    </citation>
    <scope>NUCLEOTIDE SEQUENCE [LARGE SCALE GENOMIC DNA]</scope>
    <source>
        <strain evidence="4">cv. G240</strain>
    </source>
</reference>
<dbReference type="AlphaFoldDB" id="A0A7J7GHU6"/>
<accession>A0A7J7GHU6</accession>
<comment type="caution">
    <text evidence="3">The sequence shown here is derived from an EMBL/GenBank/DDBJ whole genome shotgun (WGS) entry which is preliminary data.</text>
</comment>
<protein>
    <recommendedName>
        <fullName evidence="2">Glycosyl transferase 48 domain-containing protein</fullName>
    </recommendedName>
</protein>
<keyword evidence="4" id="KW-1185">Reference proteome</keyword>
<dbReference type="Proteomes" id="UP000593564">
    <property type="component" value="Unassembled WGS sequence"/>
</dbReference>
<dbReference type="Pfam" id="PF02364">
    <property type="entry name" value="Glucan_synthase"/>
    <property type="match status" value="1"/>
</dbReference>
<evidence type="ECO:0000256" key="1">
    <source>
        <dbReference type="SAM" id="Phobius"/>
    </source>
</evidence>
<keyword evidence="1" id="KW-0472">Membrane</keyword>
<dbReference type="GO" id="GO:0006075">
    <property type="term" value="P:(1-&gt;3)-beta-D-glucan biosynthetic process"/>
    <property type="evidence" value="ECO:0007669"/>
    <property type="project" value="InterPro"/>
</dbReference>
<dbReference type="PANTHER" id="PTHR12741">
    <property type="entry name" value="LYST-INTERACTING PROTEIN LIP5 DOPAMINE RESPONSIVE PROTEIN DRG-1"/>
    <property type="match status" value="1"/>
</dbReference>
<keyword evidence="1" id="KW-1133">Transmembrane helix</keyword>
<dbReference type="GO" id="GO:0003843">
    <property type="term" value="F:1,3-beta-D-glucan synthase activity"/>
    <property type="evidence" value="ECO:0007669"/>
    <property type="project" value="InterPro"/>
</dbReference>
<evidence type="ECO:0000259" key="2">
    <source>
        <dbReference type="Pfam" id="PF02364"/>
    </source>
</evidence>
<name>A0A7J7GHU6_CAMSI</name>
<keyword evidence="1" id="KW-0812">Transmembrane</keyword>